<organism evidence="1 2">
    <name type="scientific">Rhynchosporium graminicola</name>
    <dbReference type="NCBI Taxonomy" id="2792576"/>
    <lineage>
        <taxon>Eukaryota</taxon>
        <taxon>Fungi</taxon>
        <taxon>Dikarya</taxon>
        <taxon>Ascomycota</taxon>
        <taxon>Pezizomycotina</taxon>
        <taxon>Leotiomycetes</taxon>
        <taxon>Helotiales</taxon>
        <taxon>Ploettnerulaceae</taxon>
        <taxon>Rhynchosporium</taxon>
    </lineage>
</organism>
<evidence type="ECO:0000313" key="1">
    <source>
        <dbReference type="EMBL" id="CZS96705.1"/>
    </source>
</evidence>
<protein>
    <submittedName>
        <fullName evidence="1">Uncharacterized protein</fullName>
    </submittedName>
</protein>
<dbReference type="Proteomes" id="UP000178129">
    <property type="component" value="Unassembled WGS sequence"/>
</dbReference>
<sequence length="79" mass="9073">MCQIWIPCSVVSNPVVNELLEKSFLVSWMIGIDLIIAASDWQTFSARKISYLIFVFGNSDWRRGIREIVQIIKDTIVVV</sequence>
<dbReference type="InParanoid" id="A0A1E1KF74"/>
<dbReference type="EMBL" id="FJUW01000012">
    <property type="protein sequence ID" value="CZS96705.1"/>
    <property type="molecule type" value="Genomic_DNA"/>
</dbReference>
<evidence type="ECO:0000313" key="2">
    <source>
        <dbReference type="Proteomes" id="UP000178129"/>
    </source>
</evidence>
<dbReference type="AlphaFoldDB" id="A0A1E1KF74"/>
<keyword evidence="2" id="KW-1185">Reference proteome</keyword>
<proteinExistence type="predicted"/>
<gene>
    <name evidence="1" type="ORF">RCO7_14421</name>
</gene>
<comment type="caution">
    <text evidence="1">The sequence shown here is derived from an EMBL/GenBank/DDBJ whole genome shotgun (WGS) entry which is preliminary data.</text>
</comment>
<accession>A0A1E1KF74</accession>
<name>A0A1E1KF74_9HELO</name>
<reference evidence="2" key="1">
    <citation type="submission" date="2016-03" db="EMBL/GenBank/DDBJ databases">
        <authorList>
            <person name="Ploux O."/>
        </authorList>
    </citation>
    <scope>NUCLEOTIDE SEQUENCE [LARGE SCALE GENOMIC DNA]</scope>
    <source>
        <strain evidence="2">UK7</strain>
    </source>
</reference>